<dbReference type="AlphaFoldDB" id="A0A2J4P8C0"/>
<dbReference type="EMBL" id="PIDS01002370">
    <property type="protein sequence ID" value="PLL15055.1"/>
    <property type="molecule type" value="Genomic_DNA"/>
</dbReference>
<dbReference type="Proteomes" id="UP000234505">
    <property type="component" value="Unassembled WGS sequence"/>
</dbReference>
<proteinExistence type="predicted"/>
<name>A0A2J4P8C0_9ENTR</name>
<reference evidence="2 3" key="2">
    <citation type="submission" date="2018-01" db="EMBL/GenBank/DDBJ databases">
        <title>Genomic study of Klebsiella pneumoniae.</title>
        <authorList>
            <person name="Yang Y."/>
            <person name="Bicalho R."/>
        </authorList>
    </citation>
    <scope>NUCLEOTIDE SEQUENCE [LARGE SCALE GENOMIC DNA]</scope>
    <source>
        <strain evidence="2 3">A11</strain>
    </source>
</reference>
<comment type="caution">
    <text evidence="2">The sequence shown here is derived from an EMBL/GenBank/DDBJ whole genome shotgun (WGS) entry which is preliminary data.</text>
</comment>
<evidence type="ECO:0000259" key="1">
    <source>
        <dbReference type="Pfam" id="PF25963"/>
    </source>
</evidence>
<feature type="non-terminal residue" evidence="2">
    <location>
        <position position="1"/>
    </location>
</feature>
<gene>
    <name evidence="2" type="ORF">CWN50_36705</name>
</gene>
<dbReference type="Pfam" id="PF25963">
    <property type="entry name" value="Beta-barrel_AAEA"/>
    <property type="match status" value="1"/>
</dbReference>
<sequence>AQRVPVRIQLDKIPEGIELVAGLSASVSIQPEKP</sequence>
<evidence type="ECO:0000313" key="2">
    <source>
        <dbReference type="EMBL" id="PLL15055.1"/>
    </source>
</evidence>
<organism evidence="2 3">
    <name type="scientific">Klebsiella michiganensis</name>
    <dbReference type="NCBI Taxonomy" id="1134687"/>
    <lineage>
        <taxon>Bacteria</taxon>
        <taxon>Pseudomonadati</taxon>
        <taxon>Pseudomonadota</taxon>
        <taxon>Gammaproteobacteria</taxon>
        <taxon>Enterobacterales</taxon>
        <taxon>Enterobacteriaceae</taxon>
        <taxon>Klebsiella/Raoultella group</taxon>
        <taxon>Klebsiella</taxon>
    </lineage>
</organism>
<dbReference type="InterPro" id="IPR058634">
    <property type="entry name" value="AaeA-lik-b-barrel"/>
</dbReference>
<protein>
    <submittedName>
        <fullName evidence="2">Efflux transporter periplasmic adaptor subunit</fullName>
    </submittedName>
</protein>
<feature type="domain" description="p-hydroxybenzoic acid efflux pump subunit AaeA-like beta-barrel" evidence="1">
    <location>
        <begin position="1"/>
        <end position="29"/>
    </location>
</feature>
<evidence type="ECO:0000313" key="3">
    <source>
        <dbReference type="Proteomes" id="UP000234505"/>
    </source>
</evidence>
<accession>A0A2J4P8C0</accession>
<reference evidence="2 3" key="1">
    <citation type="submission" date="2017-11" db="EMBL/GenBank/DDBJ databases">
        <authorList>
            <person name="Han C.G."/>
        </authorList>
    </citation>
    <scope>NUCLEOTIDE SEQUENCE [LARGE SCALE GENOMIC DNA]</scope>
    <source>
        <strain evidence="2 3">A11</strain>
    </source>
</reference>